<name>A0A317T0Z4_9PEZI</name>
<proteinExistence type="predicted"/>
<protein>
    <submittedName>
        <fullName evidence="2">Uncharacterized protein</fullName>
    </submittedName>
</protein>
<keyword evidence="1" id="KW-0175">Coiled coil</keyword>
<evidence type="ECO:0000313" key="2">
    <source>
        <dbReference type="EMBL" id="PWW79101.1"/>
    </source>
</evidence>
<evidence type="ECO:0000313" key="3">
    <source>
        <dbReference type="Proteomes" id="UP000246991"/>
    </source>
</evidence>
<keyword evidence="3" id="KW-1185">Reference proteome</keyword>
<feature type="coiled-coil region" evidence="1">
    <location>
        <begin position="112"/>
        <end position="223"/>
    </location>
</feature>
<dbReference type="Gene3D" id="1.10.287.2610">
    <property type="match status" value="1"/>
</dbReference>
<evidence type="ECO:0000256" key="1">
    <source>
        <dbReference type="SAM" id="Coils"/>
    </source>
</evidence>
<dbReference type="AlphaFoldDB" id="A0A317T0Z4"/>
<accession>A0A317T0Z4</accession>
<dbReference type="EMBL" id="PYWC01000010">
    <property type="protein sequence ID" value="PWW79101.1"/>
    <property type="molecule type" value="Genomic_DNA"/>
</dbReference>
<reference evidence="2 3" key="1">
    <citation type="submission" date="2018-03" db="EMBL/GenBank/DDBJ databases">
        <title>Genomes of Pezizomycetes fungi and the evolution of truffles.</title>
        <authorList>
            <person name="Murat C."/>
            <person name="Payen T."/>
            <person name="Noel B."/>
            <person name="Kuo A."/>
            <person name="Martin F.M."/>
        </authorList>
    </citation>
    <scope>NUCLEOTIDE SEQUENCE [LARGE SCALE GENOMIC DNA]</scope>
    <source>
        <strain evidence="2">091103-1</strain>
    </source>
</reference>
<organism evidence="2 3">
    <name type="scientific">Tuber magnatum</name>
    <name type="common">white Piedmont truffle</name>
    <dbReference type="NCBI Taxonomy" id="42249"/>
    <lineage>
        <taxon>Eukaryota</taxon>
        <taxon>Fungi</taxon>
        <taxon>Dikarya</taxon>
        <taxon>Ascomycota</taxon>
        <taxon>Pezizomycotina</taxon>
        <taxon>Pezizomycetes</taxon>
        <taxon>Pezizales</taxon>
        <taxon>Tuberaceae</taxon>
        <taxon>Tuber</taxon>
    </lineage>
</organism>
<sequence length="271" mass="30699">MVAKTGGSFSARLVARQLVVLSMVVEKTFLMEKEILRLRHHVSVLLRWLCMSERRTVELEALMSTTEQVESLLREELTATEEEVAEEWKRAEVRKKEAEVAVKEAEVARRGVAGAEEKVASATKEKEVVMKEAEVAVKEAEVVRRCVAEAEEKVVLVMKEKEVAEREAEVAKSETRKVMGMAMEEVRRFWKARDRNEVLQEKVEELEREVERARKEFAGTKRIAEGPDDVSGVVEDWENSGAVGRVGILVKPGKVIVVEETKPKKKGKKTK</sequence>
<dbReference type="Proteomes" id="UP000246991">
    <property type="component" value="Unassembled WGS sequence"/>
</dbReference>
<gene>
    <name evidence="2" type="ORF">C7212DRAFT_340027</name>
</gene>
<comment type="caution">
    <text evidence="2">The sequence shown here is derived from an EMBL/GenBank/DDBJ whole genome shotgun (WGS) entry which is preliminary data.</text>
</comment>